<proteinExistence type="predicted"/>
<organism evidence="1">
    <name type="scientific">Magallana gigas</name>
    <name type="common">Pacific oyster</name>
    <name type="synonym">Crassostrea gigas</name>
    <dbReference type="NCBI Taxonomy" id="29159"/>
    <lineage>
        <taxon>Eukaryota</taxon>
        <taxon>Metazoa</taxon>
        <taxon>Spiralia</taxon>
        <taxon>Lophotrochozoa</taxon>
        <taxon>Mollusca</taxon>
        <taxon>Bivalvia</taxon>
        <taxon>Autobranchia</taxon>
        <taxon>Pteriomorphia</taxon>
        <taxon>Ostreida</taxon>
        <taxon>Ostreoidea</taxon>
        <taxon>Ostreidae</taxon>
        <taxon>Magallana</taxon>
    </lineage>
</organism>
<dbReference type="HOGENOM" id="CLU_2851857_0_0_1"/>
<sequence>MFKKFDNGQKQIEKRHLLKDSCDLKTKTKRPYNFSITCWGWRNYHCHNICFAKHPMYYPEKHEES</sequence>
<accession>K1P781</accession>
<dbReference type="InParanoid" id="K1P781"/>
<reference evidence="1" key="1">
    <citation type="journal article" date="2012" name="Nature">
        <title>The oyster genome reveals stress adaptation and complexity of shell formation.</title>
        <authorList>
            <person name="Zhang G."/>
            <person name="Fang X."/>
            <person name="Guo X."/>
            <person name="Li L."/>
            <person name="Luo R."/>
            <person name="Xu F."/>
            <person name="Yang P."/>
            <person name="Zhang L."/>
            <person name="Wang X."/>
            <person name="Qi H."/>
            <person name="Xiong Z."/>
            <person name="Que H."/>
            <person name="Xie Y."/>
            <person name="Holland P.W."/>
            <person name="Paps J."/>
            <person name="Zhu Y."/>
            <person name="Wu F."/>
            <person name="Chen Y."/>
            <person name="Wang J."/>
            <person name="Peng C."/>
            <person name="Meng J."/>
            <person name="Yang L."/>
            <person name="Liu J."/>
            <person name="Wen B."/>
            <person name="Zhang N."/>
            <person name="Huang Z."/>
            <person name="Zhu Q."/>
            <person name="Feng Y."/>
            <person name="Mount A."/>
            <person name="Hedgecock D."/>
            <person name="Xu Z."/>
            <person name="Liu Y."/>
            <person name="Domazet-Loso T."/>
            <person name="Du Y."/>
            <person name="Sun X."/>
            <person name="Zhang S."/>
            <person name="Liu B."/>
            <person name="Cheng P."/>
            <person name="Jiang X."/>
            <person name="Li J."/>
            <person name="Fan D."/>
            <person name="Wang W."/>
            <person name="Fu W."/>
            <person name="Wang T."/>
            <person name="Wang B."/>
            <person name="Zhang J."/>
            <person name="Peng Z."/>
            <person name="Li Y."/>
            <person name="Li N."/>
            <person name="Wang J."/>
            <person name="Chen M."/>
            <person name="He Y."/>
            <person name="Tan F."/>
            <person name="Song X."/>
            <person name="Zheng Q."/>
            <person name="Huang R."/>
            <person name="Yang H."/>
            <person name="Du X."/>
            <person name="Chen L."/>
            <person name="Yang M."/>
            <person name="Gaffney P.M."/>
            <person name="Wang S."/>
            <person name="Luo L."/>
            <person name="She Z."/>
            <person name="Ming Y."/>
            <person name="Huang W."/>
            <person name="Zhang S."/>
            <person name="Huang B."/>
            <person name="Zhang Y."/>
            <person name="Qu T."/>
            <person name="Ni P."/>
            <person name="Miao G."/>
            <person name="Wang J."/>
            <person name="Wang Q."/>
            <person name="Steinberg C.E."/>
            <person name="Wang H."/>
            <person name="Li N."/>
            <person name="Qian L."/>
            <person name="Zhang G."/>
            <person name="Li Y."/>
            <person name="Yang H."/>
            <person name="Liu X."/>
            <person name="Wang J."/>
            <person name="Yin Y."/>
            <person name="Wang J."/>
        </authorList>
    </citation>
    <scope>NUCLEOTIDE SEQUENCE [LARGE SCALE GENOMIC DNA]</scope>
    <source>
        <strain evidence="1">05x7-T-G4-1.051#20</strain>
    </source>
</reference>
<dbReference type="EMBL" id="JH818730">
    <property type="protein sequence ID" value="EKC19487.1"/>
    <property type="molecule type" value="Genomic_DNA"/>
</dbReference>
<name>K1P781_MAGGI</name>
<protein>
    <submittedName>
        <fullName evidence="1">Uncharacterized protein</fullName>
    </submittedName>
</protein>
<dbReference type="AlphaFoldDB" id="K1P781"/>
<evidence type="ECO:0000313" key="1">
    <source>
        <dbReference type="EMBL" id="EKC19487.1"/>
    </source>
</evidence>
<gene>
    <name evidence="1" type="ORF">CGI_10008459</name>
</gene>